<organism evidence="2 3">
    <name type="scientific">Chaetoceros tenuissimus</name>
    <dbReference type="NCBI Taxonomy" id="426638"/>
    <lineage>
        <taxon>Eukaryota</taxon>
        <taxon>Sar</taxon>
        <taxon>Stramenopiles</taxon>
        <taxon>Ochrophyta</taxon>
        <taxon>Bacillariophyta</taxon>
        <taxon>Coscinodiscophyceae</taxon>
        <taxon>Chaetocerotophycidae</taxon>
        <taxon>Chaetocerotales</taxon>
        <taxon>Chaetocerotaceae</taxon>
        <taxon>Chaetoceros</taxon>
    </lineage>
</organism>
<gene>
    <name evidence="2" type="ORF">CTEN210_00922</name>
</gene>
<comment type="caution">
    <text evidence="2">The sequence shown here is derived from an EMBL/GenBank/DDBJ whole genome shotgun (WGS) entry which is preliminary data.</text>
</comment>
<feature type="compositionally biased region" description="Basic residues" evidence="1">
    <location>
        <begin position="20"/>
        <end position="34"/>
    </location>
</feature>
<feature type="compositionally biased region" description="Basic residues" evidence="1">
    <location>
        <begin position="1"/>
        <end position="11"/>
    </location>
</feature>
<dbReference type="EMBL" id="BLLK01000019">
    <property type="protein sequence ID" value="GFH44448.1"/>
    <property type="molecule type" value="Genomic_DNA"/>
</dbReference>
<feature type="region of interest" description="Disordered" evidence="1">
    <location>
        <begin position="181"/>
        <end position="217"/>
    </location>
</feature>
<feature type="compositionally biased region" description="Low complexity" evidence="1">
    <location>
        <begin position="420"/>
        <end position="429"/>
    </location>
</feature>
<reference evidence="2 3" key="1">
    <citation type="journal article" date="2021" name="Sci. Rep.">
        <title>The genome of the diatom Chaetoceros tenuissimus carries an ancient integrated fragment of an extant virus.</title>
        <authorList>
            <person name="Hongo Y."/>
            <person name="Kimura K."/>
            <person name="Takaki Y."/>
            <person name="Yoshida Y."/>
            <person name="Baba S."/>
            <person name="Kobayashi G."/>
            <person name="Nagasaki K."/>
            <person name="Hano T."/>
            <person name="Tomaru Y."/>
        </authorList>
    </citation>
    <scope>NUCLEOTIDE SEQUENCE [LARGE SCALE GENOMIC DNA]</scope>
    <source>
        <strain evidence="2 3">NIES-3715</strain>
    </source>
</reference>
<feature type="region of interest" description="Disordered" evidence="1">
    <location>
        <begin position="1"/>
        <end position="75"/>
    </location>
</feature>
<feature type="compositionally biased region" description="Basic and acidic residues" evidence="1">
    <location>
        <begin position="275"/>
        <end position="288"/>
    </location>
</feature>
<evidence type="ECO:0000313" key="3">
    <source>
        <dbReference type="Proteomes" id="UP001054902"/>
    </source>
</evidence>
<evidence type="ECO:0000313" key="2">
    <source>
        <dbReference type="EMBL" id="GFH44448.1"/>
    </source>
</evidence>
<feature type="compositionally biased region" description="Polar residues" evidence="1">
    <location>
        <begin position="294"/>
        <end position="310"/>
    </location>
</feature>
<protein>
    <submittedName>
        <fullName evidence="2">Uncharacterized protein</fullName>
    </submittedName>
</protein>
<feature type="compositionally biased region" description="Basic residues" evidence="1">
    <location>
        <begin position="465"/>
        <end position="479"/>
    </location>
</feature>
<accession>A0AAD3GZE4</accession>
<feature type="region of interest" description="Disordered" evidence="1">
    <location>
        <begin position="260"/>
        <end position="326"/>
    </location>
</feature>
<dbReference type="AlphaFoldDB" id="A0AAD3GZE4"/>
<feature type="compositionally biased region" description="Low complexity" evidence="1">
    <location>
        <begin position="64"/>
        <end position="75"/>
    </location>
</feature>
<evidence type="ECO:0000256" key="1">
    <source>
        <dbReference type="SAM" id="MobiDB-lite"/>
    </source>
</evidence>
<sequence length="479" mass="54727">MALFQVKKKSKKREEDNSKQKKRKSTHKKSKKKTPKEISISSDSSQEVEKKISKKKRSKRPRNESSSIASSSILSSVNQPQASDVSFSYPFWKLHLAQVKGTARTDPQEAERLTHAMKHIQRVYDNKDKQRSILGRLFKAKLSYENSDFDKKQALDCFLMNNHVGAKDIVLKIVEKQRVHNENKGGSVAASSPDKSLDNSRHSAVKRNSIDNSRHTNRSFDLTARSAYSTAYGHGRGVRPLLGKQLSIFKKGISERTEFDHSVADEDSVASSMTEEDHVADNKREEKVQRRRSSTGYNYTQTPKRSNTCSPLPKSHQKQQPSLQSSSFPYPLGIFDHIDLNAMEWLPIDTHTSTLSHTIHTTSAEDEASNASDITPNTVTSQQIDEMISQFKKQKSARRHTIPYGSSRQLKIPNNKEQSSRTTETSDTSESPRDVMRRIEQKWKKDVDLLQVSRSTNRTTETARQRRRRLERAHHVRSR</sequence>
<feature type="region of interest" description="Disordered" evidence="1">
    <location>
        <begin position="451"/>
        <end position="479"/>
    </location>
</feature>
<keyword evidence="3" id="KW-1185">Reference proteome</keyword>
<name>A0AAD3GZE4_9STRA</name>
<feature type="compositionally biased region" description="Basic residues" evidence="1">
    <location>
        <begin position="392"/>
        <end position="401"/>
    </location>
</feature>
<feature type="region of interest" description="Disordered" evidence="1">
    <location>
        <begin position="392"/>
        <end position="438"/>
    </location>
</feature>
<proteinExistence type="predicted"/>
<dbReference type="Proteomes" id="UP001054902">
    <property type="component" value="Unassembled WGS sequence"/>
</dbReference>